<feature type="compositionally biased region" description="Basic and acidic residues" evidence="2">
    <location>
        <begin position="362"/>
        <end position="372"/>
    </location>
</feature>
<dbReference type="Gene3D" id="1.10.472.10">
    <property type="entry name" value="Cyclin-like"/>
    <property type="match status" value="2"/>
</dbReference>
<gene>
    <name evidence="4" type="ORF">BCR34DRAFT_555222</name>
</gene>
<dbReference type="CDD" id="cd20525">
    <property type="entry name" value="CYCLIN_CCNH_rpt2"/>
    <property type="match status" value="1"/>
</dbReference>
<dbReference type="AlphaFoldDB" id="A0A1Y2A548"/>
<dbReference type="CDD" id="cd20524">
    <property type="entry name" value="CYCLIN_CCNH_rpt1"/>
    <property type="match status" value="1"/>
</dbReference>
<reference evidence="4 5" key="1">
    <citation type="submission" date="2016-07" db="EMBL/GenBank/DDBJ databases">
        <title>Pervasive Adenine N6-methylation of Active Genes in Fungi.</title>
        <authorList>
            <consortium name="DOE Joint Genome Institute"/>
            <person name="Mondo S.J."/>
            <person name="Dannebaum R.O."/>
            <person name="Kuo R.C."/>
            <person name="Labutti K."/>
            <person name="Haridas S."/>
            <person name="Kuo A."/>
            <person name="Salamov A."/>
            <person name="Ahrendt S.R."/>
            <person name="Lipzen A."/>
            <person name="Sullivan W."/>
            <person name="Andreopoulos W.B."/>
            <person name="Clum A."/>
            <person name="Lindquist E."/>
            <person name="Daum C."/>
            <person name="Ramamoorthy G.K."/>
            <person name="Gryganskyi A."/>
            <person name="Culley D."/>
            <person name="Magnuson J.K."/>
            <person name="James T.Y."/>
            <person name="O'Malley M.A."/>
            <person name="Stajich J.E."/>
            <person name="Spatafora J.W."/>
            <person name="Visel A."/>
            <person name="Grigoriev I.V."/>
        </authorList>
    </citation>
    <scope>NUCLEOTIDE SEQUENCE [LARGE SCALE GENOMIC DNA]</scope>
    <source>
        <strain evidence="4 5">CBS 115471</strain>
    </source>
</reference>
<protein>
    <submittedName>
        <fullName evidence="4">Cyclin-like protein</fullName>
    </submittedName>
</protein>
<dbReference type="InterPro" id="IPR043198">
    <property type="entry name" value="Cyclin/Ssn8"/>
</dbReference>
<evidence type="ECO:0000313" key="4">
    <source>
        <dbReference type="EMBL" id="ORY17636.1"/>
    </source>
</evidence>
<dbReference type="InterPro" id="IPR031658">
    <property type="entry name" value="Cyclin_C_2"/>
</dbReference>
<dbReference type="InterPro" id="IPR036915">
    <property type="entry name" value="Cyclin-like_sf"/>
</dbReference>
<dbReference type="EMBL" id="MCFA01000011">
    <property type="protein sequence ID" value="ORY17636.1"/>
    <property type="molecule type" value="Genomic_DNA"/>
</dbReference>
<feature type="region of interest" description="Disordered" evidence="2">
    <location>
        <begin position="327"/>
        <end position="372"/>
    </location>
</feature>
<keyword evidence="5" id="KW-1185">Reference proteome</keyword>
<feature type="region of interest" description="Disordered" evidence="2">
    <location>
        <begin position="45"/>
        <end position="72"/>
    </location>
</feature>
<accession>A0A1Y2A548</accession>
<proteinExistence type="predicted"/>
<evidence type="ECO:0000256" key="1">
    <source>
        <dbReference type="ARBA" id="ARBA00023127"/>
    </source>
</evidence>
<dbReference type="STRING" id="1231657.A0A1Y2A548"/>
<dbReference type="PANTHER" id="PTHR10026">
    <property type="entry name" value="CYCLIN"/>
    <property type="match status" value="1"/>
</dbReference>
<feature type="domain" description="Cyclin C-terminal" evidence="3">
    <location>
        <begin position="185"/>
        <end position="273"/>
    </location>
</feature>
<dbReference type="OrthoDB" id="340962at2759"/>
<dbReference type="GO" id="GO:0006357">
    <property type="term" value="P:regulation of transcription by RNA polymerase II"/>
    <property type="evidence" value="ECO:0007669"/>
    <property type="project" value="InterPro"/>
</dbReference>
<feature type="compositionally biased region" description="Basic and acidic residues" evidence="2">
    <location>
        <begin position="327"/>
        <end position="355"/>
    </location>
</feature>
<dbReference type="Proteomes" id="UP000193144">
    <property type="component" value="Unassembled WGS sequence"/>
</dbReference>
<dbReference type="Pfam" id="PF16899">
    <property type="entry name" value="Cyclin_C_2"/>
    <property type="match status" value="1"/>
</dbReference>
<name>A0A1Y2A548_9PLEO</name>
<evidence type="ECO:0000256" key="2">
    <source>
        <dbReference type="SAM" id="MobiDB-lite"/>
    </source>
</evidence>
<comment type="caution">
    <text evidence="4">The sequence shown here is derived from an EMBL/GenBank/DDBJ whole genome shotgun (WGS) entry which is preliminary data.</text>
</comment>
<sequence length="372" mass="42094">MKLTEDDLYRTSTQFKHWSFTPSQLAAQRLQTNIQASERVKAAVQRQRAQRAKQLDPASASESDRNGTPVPLDREVNCLTVAEEKKLVDTFCEKAIELGGFFKFPIEVTATGIQFLRRFYLFNSPMTYEPQTISRSAMFVANKTEGHHMPLEKYAAGFPKATSEQVLAPEYLLVQALRFNFDIRHPFRALKGGHLDMIEMARGNAYTFASHILKTAALLTDAYFLYTPSQIWLSAHLLADELLTLFYLSTRLPPSSPLHSKTLTTLRSCAALLSSHHTFTSPTTSAADKAAKDKKEKEEVQLLIKKLRQCRDPDKLDLVKLNQAQKRDAVDGEGLEEKKAKRRKLEREGYQKEADSFWGPELPRRENGAGGK</sequence>
<organism evidence="4 5">
    <name type="scientific">Clohesyomyces aquaticus</name>
    <dbReference type="NCBI Taxonomy" id="1231657"/>
    <lineage>
        <taxon>Eukaryota</taxon>
        <taxon>Fungi</taxon>
        <taxon>Dikarya</taxon>
        <taxon>Ascomycota</taxon>
        <taxon>Pezizomycotina</taxon>
        <taxon>Dothideomycetes</taxon>
        <taxon>Pleosporomycetidae</taxon>
        <taxon>Pleosporales</taxon>
        <taxon>Lindgomycetaceae</taxon>
        <taxon>Clohesyomyces</taxon>
    </lineage>
</organism>
<dbReference type="GO" id="GO:0016538">
    <property type="term" value="F:cyclin-dependent protein serine/threonine kinase regulator activity"/>
    <property type="evidence" value="ECO:0007669"/>
    <property type="project" value="InterPro"/>
</dbReference>
<evidence type="ECO:0000259" key="3">
    <source>
        <dbReference type="Pfam" id="PF16899"/>
    </source>
</evidence>
<keyword evidence="1" id="KW-0195">Cyclin</keyword>
<dbReference type="SUPFAM" id="SSF47954">
    <property type="entry name" value="Cyclin-like"/>
    <property type="match status" value="2"/>
</dbReference>
<evidence type="ECO:0000313" key="5">
    <source>
        <dbReference type="Proteomes" id="UP000193144"/>
    </source>
</evidence>